<evidence type="ECO:0000313" key="3">
    <source>
        <dbReference type="Proteomes" id="UP000230556"/>
    </source>
</evidence>
<comment type="caution">
    <text evidence="2">The sequence shown here is derived from an EMBL/GenBank/DDBJ whole genome shotgun (WGS) entry which is preliminary data.</text>
</comment>
<name>A0A2M7FPQ9_9BACT</name>
<keyword evidence="1" id="KW-1133">Transmembrane helix</keyword>
<keyword evidence="1" id="KW-0472">Membrane</keyword>
<dbReference type="Proteomes" id="UP000230556">
    <property type="component" value="Unassembled WGS sequence"/>
</dbReference>
<organism evidence="2 3">
    <name type="scientific">Candidatus Collierbacteria bacterium CG17_big_fil_post_rev_8_21_14_2_50_45_7</name>
    <dbReference type="NCBI Taxonomy" id="1974536"/>
    <lineage>
        <taxon>Bacteria</taxon>
        <taxon>Candidatus Collieribacteriota</taxon>
    </lineage>
</organism>
<dbReference type="AlphaFoldDB" id="A0A2M7FPQ9"/>
<proteinExistence type="predicted"/>
<dbReference type="EMBL" id="PFFO01000080">
    <property type="protein sequence ID" value="PIW07949.1"/>
    <property type="molecule type" value="Genomic_DNA"/>
</dbReference>
<sequence length="75" mass="8492">MYSVLVIVAALYLATIWHYQTSPKYVLFSTVIFALVYLVWGVIHHLKSKSFHARIVLEYLLVASLGIAIISTLLL</sequence>
<accession>A0A2M7FPQ9</accession>
<reference evidence="3" key="1">
    <citation type="submission" date="2017-09" db="EMBL/GenBank/DDBJ databases">
        <title>Depth-based differentiation of microbial function through sediment-hosted aquifers and enrichment of novel symbionts in the deep terrestrial subsurface.</title>
        <authorList>
            <person name="Probst A.J."/>
            <person name="Ladd B."/>
            <person name="Jarett J.K."/>
            <person name="Geller-Mcgrath D.E."/>
            <person name="Sieber C.M.K."/>
            <person name="Emerson J.B."/>
            <person name="Anantharaman K."/>
            <person name="Thomas B.C."/>
            <person name="Malmstrom R."/>
            <person name="Stieglmeier M."/>
            <person name="Klingl A."/>
            <person name="Woyke T."/>
            <person name="Ryan C.M."/>
            <person name="Banfield J.F."/>
        </authorList>
    </citation>
    <scope>NUCLEOTIDE SEQUENCE [LARGE SCALE GENOMIC DNA]</scope>
</reference>
<evidence type="ECO:0000313" key="2">
    <source>
        <dbReference type="EMBL" id="PIW07949.1"/>
    </source>
</evidence>
<keyword evidence="1" id="KW-0812">Transmembrane</keyword>
<feature type="transmembrane region" description="Helical" evidence="1">
    <location>
        <begin position="55"/>
        <end position="74"/>
    </location>
</feature>
<evidence type="ECO:0000256" key="1">
    <source>
        <dbReference type="SAM" id="Phobius"/>
    </source>
</evidence>
<feature type="transmembrane region" description="Helical" evidence="1">
    <location>
        <begin position="25"/>
        <end position="43"/>
    </location>
</feature>
<protein>
    <submittedName>
        <fullName evidence="2">Uncharacterized protein</fullName>
    </submittedName>
</protein>
<gene>
    <name evidence="2" type="ORF">COW38_01760</name>
</gene>